<keyword evidence="11 17" id="KW-1133">Transmembrane helix</keyword>
<name>A0AAD9KDY4_9ANNE</name>
<keyword evidence="10" id="KW-0735">Signal-anchor</keyword>
<evidence type="ECO:0000313" key="19">
    <source>
        <dbReference type="Proteomes" id="UP001208570"/>
    </source>
</evidence>
<dbReference type="PANTHER" id="PTHR22618:SF2">
    <property type="entry name" value="PROTEIN O-MANNOSE KINASE"/>
    <property type="match status" value="1"/>
</dbReference>
<evidence type="ECO:0000256" key="3">
    <source>
        <dbReference type="ARBA" id="ARBA00015906"/>
    </source>
</evidence>
<dbReference type="PANTHER" id="PTHR22618">
    <property type="entry name" value="PROTEIN O-MANNOSE KINASE"/>
    <property type="match status" value="1"/>
</dbReference>
<evidence type="ECO:0000256" key="13">
    <source>
        <dbReference type="ARBA" id="ARBA00025665"/>
    </source>
</evidence>
<organism evidence="18 19">
    <name type="scientific">Paralvinella palmiformis</name>
    <dbReference type="NCBI Taxonomy" id="53620"/>
    <lineage>
        <taxon>Eukaryota</taxon>
        <taxon>Metazoa</taxon>
        <taxon>Spiralia</taxon>
        <taxon>Lophotrochozoa</taxon>
        <taxon>Annelida</taxon>
        <taxon>Polychaeta</taxon>
        <taxon>Sedentaria</taxon>
        <taxon>Canalipalpata</taxon>
        <taxon>Terebellida</taxon>
        <taxon>Terebelliformia</taxon>
        <taxon>Alvinellidae</taxon>
        <taxon>Paralvinella</taxon>
    </lineage>
</organism>
<dbReference type="Proteomes" id="UP001208570">
    <property type="component" value="Unassembled WGS sequence"/>
</dbReference>
<gene>
    <name evidence="18" type="ORF">LSH36_6g10001</name>
</gene>
<dbReference type="GO" id="GO:0019200">
    <property type="term" value="F:carbohydrate kinase activity"/>
    <property type="evidence" value="ECO:0007669"/>
    <property type="project" value="InterPro"/>
</dbReference>
<keyword evidence="7" id="KW-0418">Kinase</keyword>
<evidence type="ECO:0000256" key="11">
    <source>
        <dbReference type="ARBA" id="ARBA00022989"/>
    </source>
</evidence>
<keyword evidence="8" id="KW-0256">Endoplasmic reticulum</keyword>
<dbReference type="FunFam" id="1.10.510.10:FF:000464">
    <property type="entry name" value="Protein O-mannose kinase"/>
    <property type="match status" value="1"/>
</dbReference>
<keyword evidence="6" id="KW-0547">Nucleotide-binding</keyword>
<evidence type="ECO:0000256" key="7">
    <source>
        <dbReference type="ARBA" id="ARBA00022777"/>
    </source>
</evidence>
<feature type="transmembrane region" description="Helical" evidence="17">
    <location>
        <begin position="12"/>
        <end position="33"/>
    </location>
</feature>
<evidence type="ECO:0000256" key="16">
    <source>
        <dbReference type="ARBA" id="ARBA00030430"/>
    </source>
</evidence>
<protein>
    <recommendedName>
        <fullName evidence="3">Protein O-mannose kinase</fullName>
        <ecNumber evidence="2">2.7.1.183</ecNumber>
    </recommendedName>
    <alternativeName>
        <fullName evidence="16">Protein kinase-like protein SgK196</fullName>
    </alternativeName>
    <alternativeName>
        <fullName evidence="15">Sugen kinase 196</fullName>
    </alternativeName>
</protein>
<dbReference type="GO" id="GO:0005524">
    <property type="term" value="F:ATP binding"/>
    <property type="evidence" value="ECO:0007669"/>
    <property type="project" value="UniProtKB-KW"/>
</dbReference>
<comment type="function">
    <text evidence="13">Protein O-mannose kinase that specifically mediates phosphorylation at the 6-position of an O-mannose of the trisaccharide (N-acetylgalactosamine (GalNAc)-beta-1,3-N-acetylglucosamine (GlcNAc)-beta-1,4-mannose) to generate phosphorylated O-mannosyl trisaccharide (N-acetylgalactosamine-beta-1,3-N-acetylglucosamine-beta-1,4-(phosphate-6-)mannose). Phosphorylated O-mannosyl trisaccharide is a carbohydrate structure present in alpha-dystroglycan (DAG1), which is required for binding laminin G-like domain-containing extracellular proteins with high affinity. Only shows kinase activity when the GalNAc-beta-3-GlcNAc-beta-terminus is linked to the 4-position of O-mannose, suggesting that this disaccharide serves as the substrate recognition motif.</text>
</comment>
<evidence type="ECO:0000256" key="6">
    <source>
        <dbReference type="ARBA" id="ARBA00022741"/>
    </source>
</evidence>
<dbReference type="Gene3D" id="1.10.510.10">
    <property type="entry name" value="Transferase(Phosphotransferase) domain 1"/>
    <property type="match status" value="1"/>
</dbReference>
<evidence type="ECO:0000256" key="2">
    <source>
        <dbReference type="ARBA" id="ARBA00011932"/>
    </source>
</evidence>
<evidence type="ECO:0000256" key="15">
    <source>
        <dbReference type="ARBA" id="ARBA00030304"/>
    </source>
</evidence>
<keyword evidence="12 17" id="KW-0472">Membrane</keyword>
<evidence type="ECO:0000256" key="5">
    <source>
        <dbReference type="ARBA" id="ARBA00022692"/>
    </source>
</evidence>
<keyword evidence="5 17" id="KW-0812">Transmembrane</keyword>
<evidence type="ECO:0000256" key="1">
    <source>
        <dbReference type="ARBA" id="ARBA00004648"/>
    </source>
</evidence>
<evidence type="ECO:0000313" key="18">
    <source>
        <dbReference type="EMBL" id="KAK2169893.1"/>
    </source>
</evidence>
<evidence type="ECO:0000256" key="4">
    <source>
        <dbReference type="ARBA" id="ARBA00022679"/>
    </source>
</evidence>
<accession>A0AAD9KDY4</accession>
<comment type="caution">
    <text evidence="18">The sequence shown here is derived from an EMBL/GenBank/DDBJ whole genome shotgun (WGS) entry which is preliminary data.</text>
</comment>
<evidence type="ECO:0000256" key="10">
    <source>
        <dbReference type="ARBA" id="ARBA00022968"/>
    </source>
</evidence>
<evidence type="ECO:0000256" key="14">
    <source>
        <dbReference type="ARBA" id="ARBA00029343"/>
    </source>
</evidence>
<keyword evidence="9" id="KW-0067">ATP-binding</keyword>
<evidence type="ECO:0000256" key="17">
    <source>
        <dbReference type="SAM" id="Phobius"/>
    </source>
</evidence>
<dbReference type="EC" id="2.7.1.183" evidence="2"/>
<evidence type="ECO:0000256" key="12">
    <source>
        <dbReference type="ARBA" id="ARBA00023136"/>
    </source>
</evidence>
<dbReference type="InterPro" id="IPR039318">
    <property type="entry name" value="POMK"/>
</dbReference>
<dbReference type="AlphaFoldDB" id="A0AAD9KDY4"/>
<dbReference type="SUPFAM" id="SSF56112">
    <property type="entry name" value="Protein kinase-like (PK-like)"/>
    <property type="match status" value="1"/>
</dbReference>
<sequence length="342" mass="39325">MTILEEAAQTSITKILIYLCLPLTVAVVFWYMIGFSEDNSICHKNYDDGGKVVCHPACPSRHFCIPGMTECRPWLACQDFQSVHFRVGKLIAKSAVKMVYQAEWKGHTIVLISLANSEYRKDFLHGLDMLTAFQGSQYVTQLLGSCDDSYVTEYHRLGSVKNVNRILQMSQYKELNNIQGRLGLCINYAAIINYFHTSPRGTRVMCDSNYLEKTLSQYLLHDDLSIVANDLDALPKIDRSTGLLIRCGHRQIYGDFPAPEQRWPYNDHNFTDLEMPPYDEKTDIWKIPDVCSFFLDDVPGSDGVRFHLFKIHRQCKEHSPDLRPTAKEVLETYREVHRKLVS</sequence>
<comment type="catalytic activity">
    <reaction evidence="14">
        <text>3-O-[beta-D-GalNAc-(1-&gt;3)-beta-D-GlcNAc-(1-&gt;4)-alpha-D-Man]-L-Thr-[protein] + ATP = 3-O-[beta-D-GalNAc-(1-&gt;3)-beta-D-GlcNAc-(1-&gt;4)-(O-6-P-alpha-D-Man)]-Thr-[protein] + ADP + H(+)</text>
        <dbReference type="Rhea" id="RHEA:52616"/>
        <dbReference type="Rhea" id="RHEA-COMP:13308"/>
        <dbReference type="Rhea" id="RHEA-COMP:13309"/>
        <dbReference type="ChEBI" id="CHEBI:15378"/>
        <dbReference type="ChEBI" id="CHEBI:30616"/>
        <dbReference type="ChEBI" id="CHEBI:136709"/>
        <dbReference type="ChEBI" id="CHEBI:136710"/>
        <dbReference type="ChEBI" id="CHEBI:456216"/>
        <dbReference type="EC" id="2.7.1.183"/>
    </reaction>
</comment>
<reference evidence="18" key="1">
    <citation type="journal article" date="2023" name="Mol. Biol. Evol.">
        <title>Third-Generation Sequencing Reveals the Adaptive Role of the Epigenome in Three Deep-Sea Polychaetes.</title>
        <authorList>
            <person name="Perez M."/>
            <person name="Aroh O."/>
            <person name="Sun Y."/>
            <person name="Lan Y."/>
            <person name="Juniper S.K."/>
            <person name="Young C.R."/>
            <person name="Angers B."/>
            <person name="Qian P.Y."/>
        </authorList>
    </citation>
    <scope>NUCLEOTIDE SEQUENCE</scope>
    <source>
        <strain evidence="18">P08H-3</strain>
    </source>
</reference>
<evidence type="ECO:0000256" key="9">
    <source>
        <dbReference type="ARBA" id="ARBA00022840"/>
    </source>
</evidence>
<dbReference type="GO" id="GO:0016773">
    <property type="term" value="F:phosphotransferase activity, alcohol group as acceptor"/>
    <property type="evidence" value="ECO:0007669"/>
    <property type="project" value="TreeGrafter"/>
</dbReference>
<dbReference type="EMBL" id="JAODUP010000006">
    <property type="protein sequence ID" value="KAK2169893.1"/>
    <property type="molecule type" value="Genomic_DNA"/>
</dbReference>
<comment type="subcellular location">
    <subcellularLocation>
        <location evidence="1">Endoplasmic reticulum membrane</location>
        <topology evidence="1">Single-pass type II membrane protein</topology>
    </subcellularLocation>
</comment>
<dbReference type="InterPro" id="IPR011009">
    <property type="entry name" value="Kinase-like_dom_sf"/>
</dbReference>
<keyword evidence="19" id="KW-1185">Reference proteome</keyword>
<dbReference type="GO" id="GO:0006493">
    <property type="term" value="P:protein O-linked glycosylation"/>
    <property type="evidence" value="ECO:0007669"/>
    <property type="project" value="InterPro"/>
</dbReference>
<proteinExistence type="predicted"/>
<evidence type="ECO:0000256" key="8">
    <source>
        <dbReference type="ARBA" id="ARBA00022824"/>
    </source>
</evidence>
<keyword evidence="4" id="KW-0808">Transferase</keyword>
<dbReference type="GO" id="GO:0005789">
    <property type="term" value="C:endoplasmic reticulum membrane"/>
    <property type="evidence" value="ECO:0007669"/>
    <property type="project" value="UniProtKB-SubCell"/>
</dbReference>